<evidence type="ECO:0000313" key="1">
    <source>
        <dbReference type="EMBL" id="PVH39576.1"/>
    </source>
</evidence>
<reference evidence="1" key="1">
    <citation type="submission" date="2018-04" db="EMBL/GenBank/DDBJ databases">
        <title>WGS assembly of Panicum hallii.</title>
        <authorList>
            <person name="Lovell J."/>
            <person name="Jenkins J."/>
            <person name="Lowry D."/>
            <person name="Mamidi S."/>
            <person name="Sreedasyam A."/>
            <person name="Weng X."/>
            <person name="Barry K."/>
            <person name="Bonette J."/>
            <person name="Campitelli B."/>
            <person name="Daum C."/>
            <person name="Gordon S."/>
            <person name="Gould B."/>
            <person name="Lipzen A."/>
            <person name="Macqueen A."/>
            <person name="Palacio-Mejia J."/>
            <person name="Plott C."/>
            <person name="Shakirov E."/>
            <person name="Shu S."/>
            <person name="Yoshinaga Y."/>
            <person name="Zane M."/>
            <person name="Rokhsar D."/>
            <person name="Grimwood J."/>
            <person name="Schmutz J."/>
            <person name="Juenger T."/>
        </authorList>
    </citation>
    <scope>NUCLEOTIDE SEQUENCE [LARGE SCALE GENOMIC DNA]</scope>
    <source>
        <strain evidence="1">FIL2</strain>
    </source>
</reference>
<name>A0A2T8IPK2_9POAL</name>
<sequence>MIRTNNCMRDSKFHMNVAKRLFLHHLRIRLIFKQKQFRQVMFGENKLGACIGEIPKLSACLETLKLSPESFLNWVKVY</sequence>
<protein>
    <submittedName>
        <fullName evidence="1">Uncharacterized protein</fullName>
    </submittedName>
</protein>
<organism evidence="1">
    <name type="scientific">Panicum hallii</name>
    <dbReference type="NCBI Taxonomy" id="206008"/>
    <lineage>
        <taxon>Eukaryota</taxon>
        <taxon>Viridiplantae</taxon>
        <taxon>Streptophyta</taxon>
        <taxon>Embryophyta</taxon>
        <taxon>Tracheophyta</taxon>
        <taxon>Spermatophyta</taxon>
        <taxon>Magnoliopsida</taxon>
        <taxon>Liliopsida</taxon>
        <taxon>Poales</taxon>
        <taxon>Poaceae</taxon>
        <taxon>PACMAD clade</taxon>
        <taxon>Panicoideae</taxon>
        <taxon>Panicodae</taxon>
        <taxon>Paniceae</taxon>
        <taxon>Panicinae</taxon>
        <taxon>Panicum</taxon>
        <taxon>Panicum sect. Panicum</taxon>
    </lineage>
</organism>
<dbReference type="AlphaFoldDB" id="A0A2T8IPK2"/>
<proteinExistence type="predicted"/>
<accession>A0A2T8IPK2</accession>
<dbReference type="EMBL" id="CM008050">
    <property type="protein sequence ID" value="PVH39576.1"/>
    <property type="molecule type" value="Genomic_DNA"/>
</dbReference>
<dbReference type="Proteomes" id="UP000243499">
    <property type="component" value="Chromosome 5"/>
</dbReference>
<dbReference type="Gramene" id="PVH39576">
    <property type="protein sequence ID" value="PVH39576"/>
    <property type="gene ID" value="PAHAL_5G538400"/>
</dbReference>
<gene>
    <name evidence="1" type="ORF">PAHAL_5G538400</name>
</gene>